<dbReference type="Pfam" id="PF25306">
    <property type="entry name" value="DUF7880"/>
    <property type="match status" value="1"/>
</dbReference>
<feature type="domain" description="DUF7880" evidence="1">
    <location>
        <begin position="90"/>
        <end position="197"/>
    </location>
</feature>
<evidence type="ECO:0000259" key="1">
    <source>
        <dbReference type="Pfam" id="PF25306"/>
    </source>
</evidence>
<dbReference type="PANTHER" id="PTHR36014:SF1">
    <property type="entry name" value="OS03G0176700 PROTEIN"/>
    <property type="match status" value="1"/>
</dbReference>
<dbReference type="AlphaFoldDB" id="A0A7S3FQT3"/>
<dbReference type="InterPro" id="IPR057202">
    <property type="entry name" value="DUF7880"/>
</dbReference>
<protein>
    <recommendedName>
        <fullName evidence="1">DUF7880 domain-containing protein</fullName>
    </recommendedName>
</protein>
<accession>A0A7S3FQT3</accession>
<name>A0A7S3FQT3_9CHLO</name>
<sequence>MLVSPRSSAGATTAARSPACSAARSPACCASPALLRRNRASSASRRGVLLSGAGVFLLPFTFGDEALAAEPSKSKRGLARYIRRKDTTSIDQYRSDVVEAKTQVGGLVELVKNDDYESGRKLLREGTFKTFRNSVRAIVTFRDLNKATPVPIQDVFQPLETIDSLLLANYLLSEKEDEASKGELEETRAKIFDAIDTFQQVTQNLIEI</sequence>
<dbReference type="EMBL" id="HBHZ01011643">
    <property type="protein sequence ID" value="CAE0195902.1"/>
    <property type="molecule type" value="Transcribed_RNA"/>
</dbReference>
<reference evidence="2" key="1">
    <citation type="submission" date="2021-01" db="EMBL/GenBank/DDBJ databases">
        <authorList>
            <person name="Corre E."/>
            <person name="Pelletier E."/>
            <person name="Niang G."/>
            <person name="Scheremetjew M."/>
            <person name="Finn R."/>
            <person name="Kale V."/>
            <person name="Holt S."/>
            <person name="Cochrane G."/>
            <person name="Meng A."/>
            <person name="Brown T."/>
            <person name="Cohen L."/>
        </authorList>
    </citation>
    <scope>NUCLEOTIDE SEQUENCE</scope>
    <source>
        <strain evidence="2">RCC1871</strain>
    </source>
</reference>
<proteinExistence type="predicted"/>
<organism evidence="2">
    <name type="scientific">Chloropicon roscoffensis</name>
    <dbReference type="NCBI Taxonomy" id="1461544"/>
    <lineage>
        <taxon>Eukaryota</taxon>
        <taxon>Viridiplantae</taxon>
        <taxon>Chlorophyta</taxon>
        <taxon>Chloropicophyceae</taxon>
        <taxon>Chloropicales</taxon>
        <taxon>Chloropicaceae</taxon>
        <taxon>Chloropicon</taxon>
    </lineage>
</organism>
<evidence type="ECO:0000313" key="2">
    <source>
        <dbReference type="EMBL" id="CAE0195902.1"/>
    </source>
</evidence>
<dbReference type="PANTHER" id="PTHR36014">
    <property type="entry name" value="OS03G0176600 PROTEIN"/>
    <property type="match status" value="1"/>
</dbReference>
<gene>
    <name evidence="2" type="ORF">CROS1456_LOCUS8999</name>
</gene>